<protein>
    <submittedName>
        <fullName evidence="1">Uncharacterized protein</fullName>
    </submittedName>
</protein>
<evidence type="ECO:0000313" key="1">
    <source>
        <dbReference type="EMBL" id="GIM28508.1"/>
    </source>
</evidence>
<dbReference type="Proteomes" id="UP000679179">
    <property type="component" value="Unassembled WGS sequence"/>
</dbReference>
<comment type="caution">
    <text evidence="1">The sequence shown here is derived from an EMBL/GenBank/DDBJ whole genome shotgun (WGS) entry which is preliminary data.</text>
</comment>
<keyword evidence="2" id="KW-1185">Reference proteome</keyword>
<gene>
    <name evidence="1" type="ORF">CPJCM30710_11740</name>
</gene>
<sequence length="70" mass="7750">MTLFDLSPEELPVFTSLIAIQMSIGLTPKQQVVLGQFFILLGDNLSMIGVQAEALKEIAESNKDIKEKEK</sequence>
<evidence type="ECO:0000313" key="2">
    <source>
        <dbReference type="Proteomes" id="UP000679179"/>
    </source>
</evidence>
<organism evidence="1 2">
    <name type="scientific">Clostridium polyendosporum</name>
    <dbReference type="NCBI Taxonomy" id="69208"/>
    <lineage>
        <taxon>Bacteria</taxon>
        <taxon>Bacillati</taxon>
        <taxon>Bacillota</taxon>
        <taxon>Clostridia</taxon>
        <taxon>Eubacteriales</taxon>
        <taxon>Clostridiaceae</taxon>
        <taxon>Clostridium</taxon>
    </lineage>
</organism>
<reference evidence="1" key="1">
    <citation type="submission" date="2021-03" db="EMBL/GenBank/DDBJ databases">
        <title>Taxonomic study of Clostridium polyendosporum from meadow-gley soil under rice.</title>
        <authorList>
            <person name="Kobayashi H."/>
            <person name="Tanizawa Y."/>
            <person name="Yagura M."/>
        </authorList>
    </citation>
    <scope>NUCLEOTIDE SEQUENCE</scope>
    <source>
        <strain evidence="1">JCM 30710</strain>
    </source>
</reference>
<dbReference type="AlphaFoldDB" id="A0A919S0S2"/>
<proteinExistence type="predicted"/>
<name>A0A919S0S2_9CLOT</name>
<accession>A0A919S0S2</accession>
<dbReference type="EMBL" id="BOPZ01000007">
    <property type="protein sequence ID" value="GIM28508.1"/>
    <property type="molecule type" value="Genomic_DNA"/>
</dbReference>
<dbReference type="RefSeq" id="WP_212903233.1">
    <property type="nucleotide sequence ID" value="NZ_BOPZ01000007.1"/>
</dbReference>